<dbReference type="KEGG" id="smai:EXU30_02485"/>
<dbReference type="OrthoDB" id="547680at2"/>
<evidence type="ECO:0000313" key="1">
    <source>
        <dbReference type="EMBL" id="QBF81684.1"/>
    </source>
</evidence>
<name>A0A411PDU7_9GAMM</name>
<dbReference type="Proteomes" id="UP000291106">
    <property type="component" value="Chromosome"/>
</dbReference>
<gene>
    <name evidence="1" type="ORF">EXU30_02485</name>
</gene>
<keyword evidence="2" id="KW-1185">Reference proteome</keyword>
<evidence type="ECO:0008006" key="3">
    <source>
        <dbReference type="Google" id="ProtNLM"/>
    </source>
</evidence>
<accession>A0A411PDU7</accession>
<sequence length="351" mass="39628">MDTFFNQVNPFRASFCATFIAHIMLSAALFLSLLSVNYAFAETSHSITQASHTGLQTNILALGPTTSSKSKPIIIKYNLSAEFNDSKQSYYIDLLALALEKTINEGPYQLHAVSLAMPQGRTVKMVEQSKLDIIWTMTSIERESEMQAVYVPLLKGMMGYRIGIIRKGEQAKFDGIDNLKRLKQVRMAQGSDWPDTQILKHSGFNVLPVPGSANQLLNMLPFNRFDFFPRAVHEPWDELPRRDDIALEQNILIKYASPIYFFVSKDNLALAQRIERGLMKAISDGSFDNLFYQHPITQDMLKKARIDERTEFEIANPLLSPTSAALLNETQLWLTDTSVNSDTSSETESSR</sequence>
<dbReference type="RefSeq" id="WP_130597658.1">
    <property type="nucleotide sequence ID" value="NZ_CP036200.1"/>
</dbReference>
<organism evidence="1 2">
    <name type="scientific">Shewanella maritima</name>
    <dbReference type="NCBI Taxonomy" id="2520507"/>
    <lineage>
        <taxon>Bacteria</taxon>
        <taxon>Pseudomonadati</taxon>
        <taxon>Pseudomonadota</taxon>
        <taxon>Gammaproteobacteria</taxon>
        <taxon>Alteromonadales</taxon>
        <taxon>Shewanellaceae</taxon>
        <taxon>Shewanella</taxon>
    </lineage>
</organism>
<protein>
    <recommendedName>
        <fullName evidence="3">Transporter substrate-binding domain-containing protein</fullName>
    </recommendedName>
</protein>
<evidence type="ECO:0000313" key="2">
    <source>
        <dbReference type="Proteomes" id="UP000291106"/>
    </source>
</evidence>
<proteinExistence type="predicted"/>
<dbReference type="AlphaFoldDB" id="A0A411PDU7"/>
<dbReference type="SUPFAM" id="SSF53850">
    <property type="entry name" value="Periplasmic binding protein-like II"/>
    <property type="match status" value="1"/>
</dbReference>
<dbReference type="EMBL" id="CP036200">
    <property type="protein sequence ID" value="QBF81684.1"/>
    <property type="molecule type" value="Genomic_DNA"/>
</dbReference>
<dbReference type="Gene3D" id="3.40.190.10">
    <property type="entry name" value="Periplasmic binding protein-like II"/>
    <property type="match status" value="2"/>
</dbReference>
<reference evidence="1 2" key="1">
    <citation type="submission" date="2019-02" db="EMBL/GenBank/DDBJ databases">
        <title>Shewanella sp. D4-2 isolated from Dokdo Island.</title>
        <authorList>
            <person name="Baek K."/>
        </authorList>
    </citation>
    <scope>NUCLEOTIDE SEQUENCE [LARGE SCALE GENOMIC DNA]</scope>
    <source>
        <strain evidence="1 2">D4-2</strain>
    </source>
</reference>